<evidence type="ECO:0000313" key="3">
    <source>
        <dbReference type="EMBL" id="CAA7197655.1"/>
    </source>
</evidence>
<dbReference type="GO" id="GO:0006310">
    <property type="term" value="P:DNA recombination"/>
    <property type="evidence" value="ECO:0007669"/>
    <property type="project" value="UniProtKB-KW"/>
</dbReference>
<dbReference type="PROSITE" id="PS51898">
    <property type="entry name" value="TYR_RECOMBINASE"/>
    <property type="match status" value="1"/>
</dbReference>
<dbReference type="PANTHER" id="PTHR30349">
    <property type="entry name" value="PHAGE INTEGRASE-RELATED"/>
    <property type="match status" value="1"/>
</dbReference>
<protein>
    <submittedName>
        <fullName evidence="3">Tyrosine recombinase XerC</fullName>
    </submittedName>
</protein>
<dbReference type="InterPro" id="IPR013762">
    <property type="entry name" value="Integrase-like_cat_sf"/>
</dbReference>
<keyword evidence="1" id="KW-0233">DNA recombination</keyword>
<dbReference type="InterPro" id="IPR050090">
    <property type="entry name" value="Tyrosine_recombinase_XerCD"/>
</dbReference>
<dbReference type="Pfam" id="PF00589">
    <property type="entry name" value="Phage_integrase"/>
    <property type="match status" value="1"/>
</dbReference>
<dbReference type="InterPro" id="IPR002104">
    <property type="entry name" value="Integrase_catalytic"/>
</dbReference>
<dbReference type="InterPro" id="IPR011010">
    <property type="entry name" value="DNA_brk_join_enz"/>
</dbReference>
<proteinExistence type="predicted"/>
<evidence type="ECO:0000259" key="2">
    <source>
        <dbReference type="PROSITE" id="PS51898"/>
    </source>
</evidence>
<dbReference type="Proteomes" id="UP000445144">
    <property type="component" value="Unassembled WGS sequence"/>
</dbReference>
<dbReference type="Gene3D" id="1.10.443.10">
    <property type="entry name" value="Intergrase catalytic core"/>
    <property type="match status" value="1"/>
</dbReference>
<reference evidence="3 4" key="1">
    <citation type="submission" date="2020-01" db="EMBL/GenBank/DDBJ databases">
        <authorList>
            <person name="Rodrigo-Torres L."/>
            <person name="Arahal R. D."/>
            <person name="Lucena T."/>
        </authorList>
    </citation>
    <scope>NUCLEOTIDE SEQUENCE [LARGE SCALE GENOMIC DNA]</scope>
    <source>
        <strain evidence="3 4">CECT 9293</strain>
    </source>
</reference>
<name>A0A6N4XA58_9FLAO</name>
<dbReference type="PANTHER" id="PTHR30349:SF64">
    <property type="entry name" value="PROPHAGE INTEGRASE INTD-RELATED"/>
    <property type="match status" value="1"/>
</dbReference>
<evidence type="ECO:0000256" key="1">
    <source>
        <dbReference type="ARBA" id="ARBA00023172"/>
    </source>
</evidence>
<organism evidence="3 4">
    <name type="scientific">Chryseobacterium potabilaquae</name>
    <dbReference type="NCBI Taxonomy" id="2675057"/>
    <lineage>
        <taxon>Bacteria</taxon>
        <taxon>Pseudomonadati</taxon>
        <taxon>Bacteroidota</taxon>
        <taxon>Flavobacteriia</taxon>
        <taxon>Flavobacteriales</taxon>
        <taxon>Weeksellaceae</taxon>
        <taxon>Chryseobacterium group</taxon>
        <taxon>Chryseobacterium</taxon>
    </lineage>
</organism>
<dbReference type="GO" id="GO:0015074">
    <property type="term" value="P:DNA integration"/>
    <property type="evidence" value="ECO:0007669"/>
    <property type="project" value="InterPro"/>
</dbReference>
<dbReference type="EMBL" id="CACVBR010000108">
    <property type="protein sequence ID" value="CAA7197655.1"/>
    <property type="molecule type" value="Genomic_DNA"/>
</dbReference>
<accession>A0A6N4XA58</accession>
<dbReference type="SUPFAM" id="SSF56349">
    <property type="entry name" value="DNA breaking-rejoining enzymes"/>
    <property type="match status" value="1"/>
</dbReference>
<dbReference type="GO" id="GO:0003677">
    <property type="term" value="F:DNA binding"/>
    <property type="evidence" value="ECO:0007669"/>
    <property type="project" value="InterPro"/>
</dbReference>
<keyword evidence="4" id="KW-1185">Reference proteome</keyword>
<sequence>MRLSRSIFHEVLEAEYTKTNPFNDIRNLKVVKNISNVPPTDEEMRLICAELRKENYGFYIFYMLIYYCGIRPEELRNLKIKQLNFKTRSIELDAEFTKTDKYRAVPMIGNSFELLKNYEGCNPEYYIFGTWVPNGGRHSRKNWFLPNPYQINEDTPNRQWNKLIKIGLGINKNLYSGKHKGADDKREAGMDIKTICTIFGHSEIEMTERYMHSLKVERLEAAKNVKLKIF</sequence>
<dbReference type="AlphaFoldDB" id="A0A6N4XA58"/>
<feature type="domain" description="Tyr recombinase" evidence="2">
    <location>
        <begin position="32"/>
        <end position="224"/>
    </location>
</feature>
<evidence type="ECO:0000313" key="4">
    <source>
        <dbReference type="Proteomes" id="UP000445144"/>
    </source>
</evidence>
<gene>
    <name evidence="3" type="primary">xerC_3</name>
    <name evidence="3" type="ORF">CHRY9293_03728</name>
</gene>
<dbReference type="RefSeq" id="WP_162034303.1">
    <property type="nucleotide sequence ID" value="NZ_CACVBR010000108.1"/>
</dbReference>